<feature type="compositionally biased region" description="Polar residues" evidence="1">
    <location>
        <begin position="1"/>
        <end position="16"/>
    </location>
</feature>
<name>A0ABY9CQN8_VITVI</name>
<evidence type="ECO:0000313" key="3">
    <source>
        <dbReference type="Proteomes" id="UP001227230"/>
    </source>
</evidence>
<evidence type="ECO:0000256" key="1">
    <source>
        <dbReference type="SAM" id="MobiDB-lite"/>
    </source>
</evidence>
<organism evidence="2 3">
    <name type="scientific">Vitis vinifera</name>
    <name type="common">Grape</name>
    <dbReference type="NCBI Taxonomy" id="29760"/>
    <lineage>
        <taxon>Eukaryota</taxon>
        <taxon>Viridiplantae</taxon>
        <taxon>Streptophyta</taxon>
        <taxon>Embryophyta</taxon>
        <taxon>Tracheophyta</taxon>
        <taxon>Spermatophyta</taxon>
        <taxon>Magnoliopsida</taxon>
        <taxon>eudicotyledons</taxon>
        <taxon>Gunneridae</taxon>
        <taxon>Pentapetalae</taxon>
        <taxon>rosids</taxon>
        <taxon>Vitales</taxon>
        <taxon>Vitaceae</taxon>
        <taxon>Viteae</taxon>
        <taxon>Vitis</taxon>
    </lineage>
</organism>
<gene>
    <name evidence="2" type="ORF">VitviT2T_016185</name>
</gene>
<proteinExistence type="predicted"/>
<accession>A0ABY9CQN8</accession>
<evidence type="ECO:0000313" key="2">
    <source>
        <dbReference type="EMBL" id="WJZ97594.1"/>
    </source>
</evidence>
<keyword evidence="3" id="KW-1185">Reference proteome</keyword>
<protein>
    <submittedName>
        <fullName evidence="2">Uncharacterized protein</fullName>
    </submittedName>
</protein>
<dbReference type="EMBL" id="CP126657">
    <property type="protein sequence ID" value="WJZ97594.1"/>
    <property type="molecule type" value="Genomic_DNA"/>
</dbReference>
<sequence>MMFESTYTARLSSQPSFIEPPHTETSPHQAPHTLDYAPWMDLSAQISSLGTRMEEFFVVSDTRFYSMEDRIDQY</sequence>
<reference evidence="2 3" key="1">
    <citation type="journal article" date="2023" name="Hortic Res">
        <title>The complete reference genome for grapevine (Vitis vinifera L.) genetics and breeding.</title>
        <authorList>
            <person name="Shi X."/>
            <person name="Cao S."/>
            <person name="Wang X."/>
            <person name="Huang S."/>
            <person name="Wang Y."/>
            <person name="Liu Z."/>
            <person name="Liu W."/>
            <person name="Leng X."/>
            <person name="Peng Y."/>
            <person name="Wang N."/>
            <person name="Wang Y."/>
            <person name="Ma Z."/>
            <person name="Xu X."/>
            <person name="Zhang F."/>
            <person name="Xue H."/>
            <person name="Zhong H."/>
            <person name="Wang Y."/>
            <person name="Zhang K."/>
            <person name="Velt A."/>
            <person name="Avia K."/>
            <person name="Holtgrawe D."/>
            <person name="Grimplet J."/>
            <person name="Matus J.T."/>
            <person name="Ware D."/>
            <person name="Wu X."/>
            <person name="Wang H."/>
            <person name="Liu C."/>
            <person name="Fang Y."/>
            <person name="Rustenholz C."/>
            <person name="Cheng Z."/>
            <person name="Xiao H."/>
            <person name="Zhou Y."/>
        </authorList>
    </citation>
    <scope>NUCLEOTIDE SEQUENCE [LARGE SCALE GENOMIC DNA]</scope>
    <source>
        <strain evidence="3">cv. Pinot noir / PN40024</strain>
        <tissue evidence="2">Leaf</tissue>
    </source>
</reference>
<dbReference type="Proteomes" id="UP001227230">
    <property type="component" value="Chromosome 10"/>
</dbReference>
<feature type="region of interest" description="Disordered" evidence="1">
    <location>
        <begin position="1"/>
        <end position="30"/>
    </location>
</feature>